<dbReference type="Proteomes" id="UP001205046">
    <property type="component" value="Unassembled WGS sequence"/>
</dbReference>
<evidence type="ECO:0000313" key="3">
    <source>
        <dbReference type="Proteomes" id="UP001205046"/>
    </source>
</evidence>
<dbReference type="EMBL" id="JALXMO010000004">
    <property type="protein sequence ID" value="MCT1606292.1"/>
    <property type="molecule type" value="Genomic_DNA"/>
</dbReference>
<evidence type="ECO:0000256" key="1">
    <source>
        <dbReference type="SAM" id="MobiDB-lite"/>
    </source>
</evidence>
<reference evidence="2 3" key="1">
    <citation type="submission" date="2022-04" db="EMBL/GenBank/DDBJ databases">
        <title>Human microbiome associated bacterial genomes.</title>
        <authorList>
            <person name="Sandstrom S."/>
            <person name="Salamzade R."/>
            <person name="Kalan L.R."/>
        </authorList>
    </citation>
    <scope>NUCLEOTIDE SEQUENCE [LARGE SCALE GENOMIC DNA]</scope>
    <source>
        <strain evidence="3">p3-SID767</strain>
    </source>
</reference>
<name>A0ABT2HNN3_9MICC</name>
<proteinExistence type="predicted"/>
<accession>A0ABT2HNN3</accession>
<dbReference type="RefSeq" id="WP_260072479.1">
    <property type="nucleotide sequence ID" value="NZ_JALXMO010000004.1"/>
</dbReference>
<keyword evidence="3" id="KW-1185">Reference proteome</keyword>
<gene>
    <name evidence="2" type="ORF">M3B43_02905</name>
</gene>
<feature type="region of interest" description="Disordered" evidence="1">
    <location>
        <begin position="1"/>
        <end position="39"/>
    </location>
</feature>
<organism evidence="2 3">
    <name type="scientific">Nesterenkonia massiliensis</name>
    <dbReference type="NCBI Taxonomy" id="1232429"/>
    <lineage>
        <taxon>Bacteria</taxon>
        <taxon>Bacillati</taxon>
        <taxon>Actinomycetota</taxon>
        <taxon>Actinomycetes</taxon>
        <taxon>Micrococcales</taxon>
        <taxon>Micrococcaceae</taxon>
        <taxon>Nesterenkonia</taxon>
    </lineage>
</organism>
<evidence type="ECO:0000313" key="2">
    <source>
        <dbReference type="EMBL" id="MCT1606292.1"/>
    </source>
</evidence>
<feature type="compositionally biased region" description="Polar residues" evidence="1">
    <location>
        <begin position="1"/>
        <end position="10"/>
    </location>
</feature>
<comment type="caution">
    <text evidence="2">The sequence shown here is derived from an EMBL/GenBank/DDBJ whole genome shotgun (WGS) entry which is preliminary data.</text>
</comment>
<protein>
    <submittedName>
        <fullName evidence="2">Uncharacterized protein</fullName>
    </submittedName>
</protein>
<sequence>MPTELTSDTGSHPGHAPGDETEQEPVTQDAGAEAEDQPLPENAVERFIAEHVQPRRHEFRSAEQLPSAAQLLGTALARRRIEVKKIVEGRWAFYFAGTVIGGLSHGLTTLVSAHARRVLGDAEALRGHLKLMDIPCAEEGAELSGLQLRGFVVGRELVSMLALIPPYEYDDAVGGPGSVRLLDSTAADSGAGQPQVIAVDVTELVSEDISSLAVDAVRAIPGLFAAGVDLEVFSLDSLRSAVVLDVDESADLLPHHVPTLGPGRDVADAIAEQILISAAL</sequence>